<evidence type="ECO:0000256" key="5">
    <source>
        <dbReference type="RuleBase" id="RU362125"/>
    </source>
</evidence>
<dbReference type="InterPro" id="IPR046373">
    <property type="entry name" value="Acyl-CoA_Oxase/DH_mid-dom_sf"/>
</dbReference>
<dbReference type="PANTHER" id="PTHR43884:SF12">
    <property type="entry name" value="ISOVALERYL-COA DEHYDROGENASE, MITOCHONDRIAL-RELATED"/>
    <property type="match status" value="1"/>
</dbReference>
<comment type="caution">
    <text evidence="9">The sequence shown here is derived from an EMBL/GenBank/DDBJ whole genome shotgun (WGS) entry which is preliminary data.</text>
</comment>
<sequence>MNEELDDLRGLARTFAEKEIKPNIERFIANKEVDRELWTKAGEVGLLCLSIPEEYGGGGGTFAHEAVLIEEQARIGDSSWGASLHSGIVAHYILAYGTEEQKREWLPKLASGESVGAIAMTEPGTGSDLQSIATKAIREGDEYVVNGAKTFITNGAQADVVLVAAKTDPEESASGISLVIVPTDTPGFKRGRVLDKIGMKGQDTCELFFDDARIPAGNLLGEKEGDGFLQLMMQLPQERLIVALACVAAMEFAMDETLQYVHSRNAFGRPIFKFQNTKFELAEVATEARVNRSFIDECIELHINGELDVQTAAMAKYWCSERAMKVVDQCLQLHGGYGYMEEYPVARAFTDMRVQQIYAGTTEIMKEIISRSLPTPT</sequence>
<feature type="domain" description="Acyl-CoA oxidase/dehydrogenase middle" evidence="7">
    <location>
        <begin position="117"/>
        <end position="211"/>
    </location>
</feature>
<evidence type="ECO:0000313" key="9">
    <source>
        <dbReference type="EMBL" id="GAA2359179.1"/>
    </source>
</evidence>
<accession>A0ABN3GRH7</accession>
<dbReference type="RefSeq" id="WP_344135713.1">
    <property type="nucleotide sequence ID" value="NZ_BAAARA010000021.1"/>
</dbReference>
<organism evidence="9 10">
    <name type="scientific">Saccharopolyspora halophila</name>
    <dbReference type="NCBI Taxonomy" id="405551"/>
    <lineage>
        <taxon>Bacteria</taxon>
        <taxon>Bacillati</taxon>
        <taxon>Actinomycetota</taxon>
        <taxon>Actinomycetes</taxon>
        <taxon>Pseudonocardiales</taxon>
        <taxon>Pseudonocardiaceae</taxon>
        <taxon>Saccharopolyspora</taxon>
    </lineage>
</organism>
<comment type="similarity">
    <text evidence="2 5">Belongs to the acyl-CoA dehydrogenase family.</text>
</comment>
<gene>
    <name evidence="9" type="ORF">GCM10009854_42160</name>
</gene>
<keyword evidence="3 5" id="KW-0285">Flavoprotein</keyword>
<dbReference type="Pfam" id="PF00441">
    <property type="entry name" value="Acyl-CoA_dh_1"/>
    <property type="match status" value="1"/>
</dbReference>
<evidence type="ECO:0000256" key="1">
    <source>
        <dbReference type="ARBA" id="ARBA00001974"/>
    </source>
</evidence>
<dbReference type="InterPro" id="IPR013786">
    <property type="entry name" value="AcylCoA_DH/ox_N"/>
</dbReference>
<dbReference type="Pfam" id="PF02771">
    <property type="entry name" value="Acyl-CoA_dh_N"/>
    <property type="match status" value="1"/>
</dbReference>
<dbReference type="Gene3D" id="2.40.110.10">
    <property type="entry name" value="Butyryl-CoA Dehydrogenase, subunit A, domain 2"/>
    <property type="match status" value="1"/>
</dbReference>
<dbReference type="EMBL" id="BAAARA010000021">
    <property type="protein sequence ID" value="GAA2359179.1"/>
    <property type="molecule type" value="Genomic_DNA"/>
</dbReference>
<keyword evidence="4 5" id="KW-0274">FAD</keyword>
<evidence type="ECO:0000256" key="4">
    <source>
        <dbReference type="ARBA" id="ARBA00022827"/>
    </source>
</evidence>
<dbReference type="Gene3D" id="1.10.540.10">
    <property type="entry name" value="Acyl-CoA dehydrogenase/oxidase, N-terminal domain"/>
    <property type="match status" value="1"/>
</dbReference>
<dbReference type="InterPro" id="IPR006089">
    <property type="entry name" value="Acyl-CoA_DH_CS"/>
</dbReference>
<dbReference type="PROSITE" id="PS00073">
    <property type="entry name" value="ACYL_COA_DH_2"/>
    <property type="match status" value="1"/>
</dbReference>
<evidence type="ECO:0000313" key="10">
    <source>
        <dbReference type="Proteomes" id="UP001501218"/>
    </source>
</evidence>
<proteinExistence type="inferred from homology"/>
<dbReference type="InterPro" id="IPR009075">
    <property type="entry name" value="AcylCo_DH/oxidase_C"/>
</dbReference>
<evidence type="ECO:0000256" key="2">
    <source>
        <dbReference type="ARBA" id="ARBA00009347"/>
    </source>
</evidence>
<dbReference type="Gene3D" id="1.20.140.10">
    <property type="entry name" value="Butyryl-CoA Dehydrogenase, subunit A, domain 3"/>
    <property type="match status" value="1"/>
</dbReference>
<reference evidence="9 10" key="1">
    <citation type="journal article" date="2019" name="Int. J. Syst. Evol. Microbiol.">
        <title>The Global Catalogue of Microorganisms (GCM) 10K type strain sequencing project: providing services to taxonomists for standard genome sequencing and annotation.</title>
        <authorList>
            <consortium name="The Broad Institute Genomics Platform"/>
            <consortium name="The Broad Institute Genome Sequencing Center for Infectious Disease"/>
            <person name="Wu L."/>
            <person name="Ma J."/>
        </authorList>
    </citation>
    <scope>NUCLEOTIDE SEQUENCE [LARGE SCALE GENOMIC DNA]</scope>
    <source>
        <strain evidence="9 10">JCM 16221</strain>
    </source>
</reference>
<dbReference type="Proteomes" id="UP001501218">
    <property type="component" value="Unassembled WGS sequence"/>
</dbReference>
<protein>
    <submittedName>
        <fullName evidence="9">Acyl-CoA dehydrogenase family protein</fullName>
    </submittedName>
</protein>
<dbReference type="InterPro" id="IPR037069">
    <property type="entry name" value="AcylCoA_DH/ox_N_sf"/>
</dbReference>
<dbReference type="PANTHER" id="PTHR43884">
    <property type="entry name" value="ACYL-COA DEHYDROGENASE"/>
    <property type="match status" value="1"/>
</dbReference>
<evidence type="ECO:0000259" key="7">
    <source>
        <dbReference type="Pfam" id="PF02770"/>
    </source>
</evidence>
<keyword evidence="5" id="KW-0560">Oxidoreductase</keyword>
<dbReference type="Pfam" id="PF02770">
    <property type="entry name" value="Acyl-CoA_dh_M"/>
    <property type="match status" value="1"/>
</dbReference>
<dbReference type="InterPro" id="IPR006091">
    <property type="entry name" value="Acyl-CoA_Oxase/DH_mid-dom"/>
</dbReference>
<comment type="cofactor">
    <cofactor evidence="1 5">
        <name>FAD</name>
        <dbReference type="ChEBI" id="CHEBI:57692"/>
    </cofactor>
</comment>
<evidence type="ECO:0000256" key="3">
    <source>
        <dbReference type="ARBA" id="ARBA00022630"/>
    </source>
</evidence>
<dbReference type="InterPro" id="IPR009100">
    <property type="entry name" value="AcylCoA_DH/oxidase_NM_dom_sf"/>
</dbReference>
<feature type="domain" description="Acyl-CoA dehydrogenase/oxidase C-terminal" evidence="6">
    <location>
        <begin position="225"/>
        <end position="373"/>
    </location>
</feature>
<evidence type="ECO:0000259" key="8">
    <source>
        <dbReference type="Pfam" id="PF02771"/>
    </source>
</evidence>
<name>A0ABN3GRH7_9PSEU</name>
<dbReference type="SUPFAM" id="SSF56645">
    <property type="entry name" value="Acyl-CoA dehydrogenase NM domain-like"/>
    <property type="match status" value="1"/>
</dbReference>
<evidence type="ECO:0000259" key="6">
    <source>
        <dbReference type="Pfam" id="PF00441"/>
    </source>
</evidence>
<keyword evidence="10" id="KW-1185">Reference proteome</keyword>
<feature type="domain" description="Acyl-CoA dehydrogenase/oxidase N-terminal" evidence="8">
    <location>
        <begin position="3"/>
        <end position="113"/>
    </location>
</feature>
<dbReference type="InterPro" id="IPR036250">
    <property type="entry name" value="AcylCo_DH-like_C"/>
</dbReference>
<dbReference type="SUPFAM" id="SSF47203">
    <property type="entry name" value="Acyl-CoA dehydrogenase C-terminal domain-like"/>
    <property type="match status" value="1"/>
</dbReference>